<evidence type="ECO:0000256" key="3">
    <source>
        <dbReference type="ARBA" id="ARBA00022989"/>
    </source>
</evidence>
<organism evidence="6 7">
    <name type="scientific">Planomicrobium soli</name>
    <dbReference type="NCBI Taxonomy" id="1176648"/>
    <lineage>
        <taxon>Bacteria</taxon>
        <taxon>Bacillati</taxon>
        <taxon>Bacillota</taxon>
        <taxon>Bacilli</taxon>
        <taxon>Bacillales</taxon>
        <taxon>Caryophanaceae</taxon>
        <taxon>Planomicrobium</taxon>
    </lineage>
</organism>
<feature type="transmembrane region" description="Helical" evidence="5">
    <location>
        <begin position="66"/>
        <end position="84"/>
    </location>
</feature>
<feature type="transmembrane region" description="Helical" evidence="5">
    <location>
        <begin position="96"/>
        <end position="114"/>
    </location>
</feature>
<evidence type="ECO:0000313" key="7">
    <source>
        <dbReference type="Proteomes" id="UP000242682"/>
    </source>
</evidence>
<comment type="subcellular location">
    <subcellularLocation>
        <location evidence="1">Membrane</location>
        <topology evidence="1">Multi-pass membrane protein</topology>
    </subcellularLocation>
</comment>
<dbReference type="InterPro" id="IPR032808">
    <property type="entry name" value="DoxX"/>
</dbReference>
<dbReference type="OrthoDB" id="2454358at2"/>
<gene>
    <name evidence="6" type="ORF">B0H99_107103</name>
</gene>
<comment type="caution">
    <text evidence="6">The sequence shown here is derived from an EMBL/GenBank/DDBJ whole genome shotgun (WGS) entry which is preliminary data.</text>
</comment>
<dbReference type="EMBL" id="PYAT01000007">
    <property type="protein sequence ID" value="PSL36282.1"/>
    <property type="molecule type" value="Genomic_DNA"/>
</dbReference>
<sequence length="116" mass="12313">MLSIILQAILGLGFIMFGFMKFSSPQMIEGFKYFGYSAGFRIFTGVMELAAAALLIAGIWNDTLTAIGGLLVVGIMVGAIFTHIKIHDKVKNMAMPIVLLGLGAAVLALNYSALLG</sequence>
<reference evidence="6 7" key="1">
    <citation type="submission" date="2018-03" db="EMBL/GenBank/DDBJ databases">
        <title>Genomic Encyclopedia of Type Strains, Phase III (KMG-III): the genomes of soil and plant-associated and newly described type strains.</title>
        <authorList>
            <person name="Whitman W."/>
        </authorList>
    </citation>
    <scope>NUCLEOTIDE SEQUENCE [LARGE SCALE GENOMIC DNA]</scope>
    <source>
        <strain evidence="6 7">CGMCC 1.12259</strain>
    </source>
</reference>
<keyword evidence="2 5" id="KW-0812">Transmembrane</keyword>
<evidence type="ECO:0000313" key="6">
    <source>
        <dbReference type="EMBL" id="PSL36282.1"/>
    </source>
</evidence>
<name>A0A2P8GQP8_9BACL</name>
<dbReference type="AlphaFoldDB" id="A0A2P8GQP8"/>
<feature type="transmembrane region" description="Helical" evidence="5">
    <location>
        <begin position="6"/>
        <end position="22"/>
    </location>
</feature>
<feature type="transmembrane region" description="Helical" evidence="5">
    <location>
        <begin position="34"/>
        <end position="60"/>
    </location>
</feature>
<evidence type="ECO:0000256" key="2">
    <source>
        <dbReference type="ARBA" id="ARBA00022692"/>
    </source>
</evidence>
<keyword evidence="4 5" id="KW-0472">Membrane</keyword>
<evidence type="ECO:0000256" key="5">
    <source>
        <dbReference type="SAM" id="Phobius"/>
    </source>
</evidence>
<protein>
    <submittedName>
        <fullName evidence="6">DoxX-like protein</fullName>
    </submittedName>
</protein>
<accession>A0A2P8GQP8</accession>
<keyword evidence="3 5" id="KW-1133">Transmembrane helix</keyword>
<proteinExistence type="predicted"/>
<evidence type="ECO:0000256" key="1">
    <source>
        <dbReference type="ARBA" id="ARBA00004141"/>
    </source>
</evidence>
<dbReference type="GO" id="GO:0016020">
    <property type="term" value="C:membrane"/>
    <property type="evidence" value="ECO:0007669"/>
    <property type="project" value="UniProtKB-SubCell"/>
</dbReference>
<evidence type="ECO:0000256" key="4">
    <source>
        <dbReference type="ARBA" id="ARBA00023136"/>
    </source>
</evidence>
<keyword evidence="7" id="KW-1185">Reference proteome</keyword>
<dbReference type="RefSeq" id="WP_106533649.1">
    <property type="nucleotide sequence ID" value="NZ_PYAT01000007.1"/>
</dbReference>
<dbReference type="Pfam" id="PF13564">
    <property type="entry name" value="DoxX_2"/>
    <property type="match status" value="1"/>
</dbReference>
<dbReference type="Proteomes" id="UP000242682">
    <property type="component" value="Unassembled WGS sequence"/>
</dbReference>